<name>A0A8W8LLA0_MAGGI</name>
<feature type="compositionally biased region" description="Basic and acidic residues" evidence="1">
    <location>
        <begin position="93"/>
        <end position="105"/>
    </location>
</feature>
<protein>
    <recommendedName>
        <fullName evidence="4">Thyroid transcription factor 1-associated protein 26</fullName>
    </recommendedName>
</protein>
<feature type="compositionally biased region" description="Basic and acidic residues" evidence="1">
    <location>
        <begin position="10"/>
        <end position="26"/>
    </location>
</feature>
<feature type="compositionally biased region" description="Basic residues" evidence="1">
    <location>
        <begin position="106"/>
        <end position="115"/>
    </location>
</feature>
<evidence type="ECO:0000313" key="2">
    <source>
        <dbReference type="EnsemblMetazoa" id="G27968.1:cds"/>
    </source>
</evidence>
<organism evidence="2 3">
    <name type="scientific">Magallana gigas</name>
    <name type="common">Pacific oyster</name>
    <name type="synonym">Crassostrea gigas</name>
    <dbReference type="NCBI Taxonomy" id="29159"/>
    <lineage>
        <taxon>Eukaryota</taxon>
        <taxon>Metazoa</taxon>
        <taxon>Spiralia</taxon>
        <taxon>Lophotrochozoa</taxon>
        <taxon>Mollusca</taxon>
        <taxon>Bivalvia</taxon>
        <taxon>Autobranchia</taxon>
        <taxon>Pteriomorphia</taxon>
        <taxon>Ostreida</taxon>
        <taxon>Ostreoidea</taxon>
        <taxon>Ostreidae</taxon>
        <taxon>Magallana</taxon>
    </lineage>
</organism>
<dbReference type="OMA" id="TDRYPDH"/>
<evidence type="ECO:0000313" key="3">
    <source>
        <dbReference type="Proteomes" id="UP000005408"/>
    </source>
</evidence>
<keyword evidence="3" id="KW-1185">Reference proteome</keyword>
<dbReference type="GO" id="GO:0005634">
    <property type="term" value="C:nucleus"/>
    <property type="evidence" value="ECO:0007669"/>
    <property type="project" value="TreeGrafter"/>
</dbReference>
<dbReference type="EnsemblMetazoa" id="G27968.2">
    <property type="protein sequence ID" value="G27968.2:cds"/>
    <property type="gene ID" value="G27968"/>
</dbReference>
<sequence>MNNQKRVERKLKEKNYKKFTGNKEEGQGFADRRKRKIEHEYRKMLKKEKKASAGNVKHISVLDELSEEEATSTGPTESKQRSSHKPVGTYSKAHHEYKQTKMEKDRKKKEARKRKQAVDSALEKYQQKRQANYKLLCKRTSRGQPIMKHQMEYLLEKIKKQKSSKT</sequence>
<evidence type="ECO:0000256" key="1">
    <source>
        <dbReference type="SAM" id="MobiDB-lite"/>
    </source>
</evidence>
<dbReference type="OrthoDB" id="5377144at2759"/>
<dbReference type="Proteomes" id="UP000005408">
    <property type="component" value="Unassembled WGS sequence"/>
</dbReference>
<evidence type="ECO:0008006" key="4">
    <source>
        <dbReference type="Google" id="ProtNLM"/>
    </source>
</evidence>
<accession>A0A8W8LLA0</accession>
<feature type="region of interest" description="Disordered" evidence="1">
    <location>
        <begin position="1"/>
        <end position="131"/>
    </location>
</feature>
<reference evidence="2" key="1">
    <citation type="submission" date="2022-08" db="UniProtKB">
        <authorList>
            <consortium name="EnsemblMetazoa"/>
        </authorList>
    </citation>
    <scope>IDENTIFICATION</scope>
    <source>
        <strain evidence="2">05x7-T-G4-1.051#20</strain>
    </source>
</reference>
<dbReference type="InterPro" id="IPR013730">
    <property type="entry name" value="Fyv7/TAP26"/>
</dbReference>
<dbReference type="PANTHER" id="PTHR15657:SF1">
    <property type="entry name" value="THYROID TRANSCRIPTION FACTOR 1-ASSOCIATED PROTEIN 26"/>
    <property type="match status" value="1"/>
</dbReference>
<proteinExistence type="predicted"/>
<dbReference type="Pfam" id="PF08524">
    <property type="entry name" value="rRNA_processing"/>
    <property type="match status" value="1"/>
</dbReference>
<dbReference type="AlphaFoldDB" id="A0A8W8LLA0"/>
<dbReference type="EnsemblMetazoa" id="G27968.1">
    <property type="protein sequence ID" value="G27968.1:cds"/>
    <property type="gene ID" value="G27968"/>
</dbReference>
<dbReference type="PANTHER" id="PTHR15657">
    <property type="entry name" value="THYROID TRANSCRIPTION FACTOR 1-ASSOCIATED PROTEIN 26"/>
    <property type="match status" value="1"/>
</dbReference>